<evidence type="ECO:0000256" key="12">
    <source>
        <dbReference type="ARBA" id="ARBA00033342"/>
    </source>
</evidence>
<evidence type="ECO:0000259" key="14">
    <source>
        <dbReference type="Pfam" id="PF02096"/>
    </source>
</evidence>
<keyword evidence="17" id="KW-1185">Reference proteome</keyword>
<organism evidence="16 17">
    <name type="scientific">Granulicella mallensis (strain ATCC BAA-1857 / DSM 23137 / MP5ACTX8)</name>
    <dbReference type="NCBI Taxonomy" id="682795"/>
    <lineage>
        <taxon>Bacteria</taxon>
        <taxon>Pseudomonadati</taxon>
        <taxon>Acidobacteriota</taxon>
        <taxon>Terriglobia</taxon>
        <taxon>Terriglobales</taxon>
        <taxon>Acidobacteriaceae</taxon>
        <taxon>Granulicella</taxon>
    </lineage>
</organism>
<dbReference type="GO" id="GO:0032977">
    <property type="term" value="F:membrane insertase activity"/>
    <property type="evidence" value="ECO:0007669"/>
    <property type="project" value="InterPro"/>
</dbReference>
<dbReference type="Pfam" id="PF14849">
    <property type="entry name" value="YidC_periplas"/>
    <property type="match status" value="1"/>
</dbReference>
<dbReference type="InterPro" id="IPR047196">
    <property type="entry name" value="YidC_ALB_C"/>
</dbReference>
<evidence type="ECO:0000313" key="16">
    <source>
        <dbReference type="EMBL" id="AEU37233.1"/>
    </source>
</evidence>
<evidence type="ECO:0000256" key="8">
    <source>
        <dbReference type="ARBA" id="ARBA00022989"/>
    </source>
</evidence>
<feature type="transmembrane region" description="Helical" evidence="13">
    <location>
        <begin position="16"/>
        <end position="36"/>
    </location>
</feature>
<dbReference type="CDD" id="cd19961">
    <property type="entry name" value="EcYidC-like_peri"/>
    <property type="match status" value="1"/>
</dbReference>
<evidence type="ECO:0000256" key="10">
    <source>
        <dbReference type="ARBA" id="ARBA00023186"/>
    </source>
</evidence>
<dbReference type="PANTHER" id="PTHR12428">
    <property type="entry name" value="OXA1"/>
    <property type="match status" value="1"/>
</dbReference>
<comment type="function">
    <text evidence="13">Required for the insertion and/or proper folding and/or complex formation of integral membrane proteins into the membrane. Involved in integration of membrane proteins that insert both dependently and independently of the Sec translocase complex, as well as at least some lipoproteins. Aids folding of multispanning membrane proteins.</text>
</comment>
<evidence type="ECO:0000256" key="13">
    <source>
        <dbReference type="HAMAP-Rule" id="MF_01810"/>
    </source>
</evidence>
<dbReference type="PANTHER" id="PTHR12428:SF65">
    <property type="entry name" value="CYTOCHROME C OXIDASE ASSEMBLY PROTEIN COX18, MITOCHONDRIAL"/>
    <property type="match status" value="1"/>
</dbReference>
<protein>
    <recommendedName>
        <fullName evidence="3 13">Membrane protein insertase YidC</fullName>
    </recommendedName>
    <alternativeName>
        <fullName evidence="12 13">Foldase YidC</fullName>
    </alternativeName>
    <alternativeName>
        <fullName evidence="11 13">Membrane integrase YidC</fullName>
    </alternativeName>
    <alternativeName>
        <fullName evidence="13">Membrane protein YidC</fullName>
    </alternativeName>
</protein>
<name>G8NQK7_GRAMM</name>
<dbReference type="AlphaFoldDB" id="G8NQK7"/>
<keyword evidence="5 13" id="KW-1003">Cell membrane</keyword>
<dbReference type="GO" id="GO:0005886">
    <property type="term" value="C:plasma membrane"/>
    <property type="evidence" value="ECO:0007669"/>
    <property type="project" value="UniProtKB-SubCell"/>
</dbReference>
<evidence type="ECO:0000313" key="17">
    <source>
        <dbReference type="Proteomes" id="UP000007113"/>
    </source>
</evidence>
<dbReference type="RefSeq" id="WP_014266110.1">
    <property type="nucleotide sequence ID" value="NC_016631.1"/>
</dbReference>
<feature type="transmembrane region" description="Helical" evidence="13">
    <location>
        <begin position="486"/>
        <end position="504"/>
    </location>
</feature>
<accession>G8NQK7</accession>
<dbReference type="InterPro" id="IPR019998">
    <property type="entry name" value="Membr_insert_YidC"/>
</dbReference>
<dbReference type="NCBIfam" id="TIGR03592">
    <property type="entry name" value="yidC_oxa1_cterm"/>
    <property type="match status" value="1"/>
</dbReference>
<keyword evidence="10 13" id="KW-0143">Chaperone</keyword>
<feature type="domain" description="Membrane insertase YidC/Oxa/ALB C-terminal" evidence="14">
    <location>
        <begin position="371"/>
        <end position="555"/>
    </location>
</feature>
<keyword evidence="6 13" id="KW-0812">Transmembrane</keyword>
<proteinExistence type="inferred from homology"/>
<evidence type="ECO:0000259" key="15">
    <source>
        <dbReference type="Pfam" id="PF14849"/>
    </source>
</evidence>
<sequence>MAELQNPNQQSGRQNVHTILALSLVFFLALLGVQAFQQKKPVESKSKPSSTVIPAAPNTLVAAAQANQESMKASSESEIIVENKFYRIRFSNRGGQVLSWILKQYTDDSGKPLDLVNQRAASLHGYPLSLYTQKAGLTKQLAEALYEPSSSGRLVAPGKLTFTYSEGGVSVIKTFTFDQSYIVGADILVTDHGMPVAASLCWPSGLGDQETLQNYNVDGRFDASLNGKFVSQTVKSITTGVVQAGSYDYAGVSDLYFAAIFLPEHSTKTTVLNLRNEISIPRTNGQTHSALSDVVSVPGVAVGNGEGHIRLRLFAGPKAIELLSSVHALAPDGSLTGPDLEPLVRFGLLRIVAKPLFLALNWIHVHLVHSWGWAILILTLFINLVLMPTRIKSMRSQLKMQHIQPQINAIRARFKDCKMGDPHLLEMNKEIFDLQKKEGINVFGGMLPLLLQMPLLYGFYRMLQNVIELRHAEWLWLHDLSSLDPLHVLPVFFVVTMFLLQLLTPSSGTDPVQRKMMALVLPVLGFFMTWKVGAGLALYWSFGNVISIVQQVVVSRMRPVG</sequence>
<dbReference type="NCBIfam" id="TIGR03593">
    <property type="entry name" value="yidC_nterm"/>
    <property type="match status" value="1"/>
</dbReference>
<evidence type="ECO:0000256" key="1">
    <source>
        <dbReference type="ARBA" id="ARBA00004429"/>
    </source>
</evidence>
<dbReference type="HAMAP" id="MF_01810">
    <property type="entry name" value="YidC_type1"/>
    <property type="match status" value="1"/>
</dbReference>
<dbReference type="GO" id="GO:0015031">
    <property type="term" value="P:protein transport"/>
    <property type="evidence" value="ECO:0007669"/>
    <property type="project" value="UniProtKB-KW"/>
</dbReference>
<evidence type="ECO:0000256" key="7">
    <source>
        <dbReference type="ARBA" id="ARBA00022927"/>
    </source>
</evidence>
<gene>
    <name evidence="13" type="primary">yidC</name>
    <name evidence="16" type="ordered locus">AciX8_2930</name>
</gene>
<dbReference type="HOGENOM" id="CLU_016535_3_0_0"/>
<comment type="subcellular location">
    <subcellularLocation>
        <location evidence="1">Cell inner membrane</location>
        <topology evidence="1">Multi-pass membrane protein</topology>
    </subcellularLocation>
    <subcellularLocation>
        <location evidence="13">Cell membrane</location>
        <topology evidence="13">Multi-pass membrane protein</topology>
    </subcellularLocation>
</comment>
<evidence type="ECO:0000256" key="11">
    <source>
        <dbReference type="ARBA" id="ARBA00033245"/>
    </source>
</evidence>
<dbReference type="GO" id="GO:0051205">
    <property type="term" value="P:protein insertion into membrane"/>
    <property type="evidence" value="ECO:0007669"/>
    <property type="project" value="TreeGrafter"/>
</dbReference>
<dbReference type="EMBL" id="CP003130">
    <property type="protein sequence ID" value="AEU37233.1"/>
    <property type="molecule type" value="Genomic_DNA"/>
</dbReference>
<feature type="transmembrane region" description="Helical" evidence="13">
    <location>
        <begin position="371"/>
        <end position="391"/>
    </location>
</feature>
<dbReference type="InterPro" id="IPR001708">
    <property type="entry name" value="YidC/ALB3/OXA1/COX18"/>
</dbReference>
<dbReference type="InterPro" id="IPR028055">
    <property type="entry name" value="YidC/Oxa/ALB_C"/>
</dbReference>
<dbReference type="Proteomes" id="UP000007113">
    <property type="component" value="Chromosome"/>
</dbReference>
<evidence type="ECO:0000256" key="3">
    <source>
        <dbReference type="ARBA" id="ARBA00015325"/>
    </source>
</evidence>
<dbReference type="InterPro" id="IPR038221">
    <property type="entry name" value="YidC_periplasmic_sf"/>
</dbReference>
<evidence type="ECO:0000256" key="5">
    <source>
        <dbReference type="ARBA" id="ARBA00022475"/>
    </source>
</evidence>
<evidence type="ECO:0000256" key="6">
    <source>
        <dbReference type="ARBA" id="ARBA00022692"/>
    </source>
</evidence>
<feature type="transmembrane region" description="Helical" evidence="13">
    <location>
        <begin position="516"/>
        <end position="542"/>
    </location>
</feature>
<evidence type="ECO:0000256" key="9">
    <source>
        <dbReference type="ARBA" id="ARBA00023136"/>
    </source>
</evidence>
<comment type="subunit">
    <text evidence="13">Interacts with the Sec translocase complex via SecD. Specifically interacts with transmembrane segments of nascent integral membrane proteins during membrane integration.</text>
</comment>
<feature type="domain" description="Membrane insertase YidC N-terminal" evidence="15">
    <location>
        <begin position="79"/>
        <end position="358"/>
    </location>
</feature>
<dbReference type="eggNOG" id="COG0706">
    <property type="taxonomic scope" value="Bacteria"/>
</dbReference>
<dbReference type="InterPro" id="IPR028053">
    <property type="entry name" value="Membr_insert_YidC_N"/>
</dbReference>
<evidence type="ECO:0000256" key="4">
    <source>
        <dbReference type="ARBA" id="ARBA00022448"/>
    </source>
</evidence>
<keyword evidence="9 13" id="KW-0472">Membrane</keyword>
<reference evidence="16 17" key="1">
    <citation type="submission" date="2011-11" db="EMBL/GenBank/DDBJ databases">
        <title>Complete sequence of Granulicella mallensis MP5ACTX8.</title>
        <authorList>
            <consortium name="US DOE Joint Genome Institute"/>
            <person name="Lucas S."/>
            <person name="Copeland A."/>
            <person name="Lapidus A."/>
            <person name="Cheng J.-F."/>
            <person name="Goodwin L."/>
            <person name="Pitluck S."/>
            <person name="Peters L."/>
            <person name="Lu M."/>
            <person name="Detter J.C."/>
            <person name="Han C."/>
            <person name="Tapia R."/>
            <person name="Land M."/>
            <person name="Hauser L."/>
            <person name="Kyrpides N."/>
            <person name="Ivanova N."/>
            <person name="Mikhailova N."/>
            <person name="Pagani I."/>
            <person name="Rawat S."/>
            <person name="Mannisto M."/>
            <person name="Haggblom M."/>
            <person name="Woyke T."/>
        </authorList>
    </citation>
    <scope>NUCLEOTIDE SEQUENCE [LARGE SCALE GENOMIC DNA]</scope>
    <source>
        <strain evidence="17">ATCC BAA-1857 / DSM 23137 / MP5ACTX8</strain>
    </source>
</reference>
<feature type="transmembrane region" description="Helical" evidence="13">
    <location>
        <begin position="439"/>
        <end position="460"/>
    </location>
</feature>
<evidence type="ECO:0000256" key="2">
    <source>
        <dbReference type="ARBA" id="ARBA00010527"/>
    </source>
</evidence>
<keyword evidence="4 13" id="KW-0813">Transport</keyword>
<keyword evidence="8 13" id="KW-1133">Transmembrane helix</keyword>
<dbReference type="STRING" id="682795.AciX8_2930"/>
<dbReference type="KEGG" id="gma:AciX8_2930"/>
<keyword evidence="7 13" id="KW-0653">Protein transport</keyword>
<dbReference type="Gene3D" id="2.70.98.90">
    <property type="match status" value="1"/>
</dbReference>
<dbReference type="PRINTS" id="PR00701">
    <property type="entry name" value="60KDINNERMP"/>
</dbReference>
<dbReference type="CDD" id="cd20070">
    <property type="entry name" value="5TM_YidC_Alb3"/>
    <property type="match status" value="1"/>
</dbReference>
<comment type="similarity">
    <text evidence="2 13">Belongs to the OXA1/ALB3/YidC family. Type 1 subfamily.</text>
</comment>
<dbReference type="Pfam" id="PF02096">
    <property type="entry name" value="60KD_IMP"/>
    <property type="match status" value="1"/>
</dbReference>